<evidence type="ECO:0000256" key="7">
    <source>
        <dbReference type="RuleBase" id="RU000416"/>
    </source>
</evidence>
<dbReference type="GO" id="GO:0032259">
    <property type="term" value="P:methylation"/>
    <property type="evidence" value="ECO:0007669"/>
    <property type="project" value="UniProtKB-KW"/>
</dbReference>
<dbReference type="GO" id="GO:0003886">
    <property type="term" value="F:DNA (cytosine-5-)-methyltransferase activity"/>
    <property type="evidence" value="ECO:0007669"/>
    <property type="project" value="UniProtKB-EC"/>
</dbReference>
<dbReference type="InterPro" id="IPR050750">
    <property type="entry name" value="C5-MTase"/>
</dbReference>
<dbReference type="Pfam" id="PF00145">
    <property type="entry name" value="DNA_methylase"/>
    <property type="match status" value="1"/>
</dbReference>
<dbReference type="PROSITE" id="PS00094">
    <property type="entry name" value="C5_MTASE_1"/>
    <property type="match status" value="1"/>
</dbReference>
<evidence type="ECO:0000313" key="9">
    <source>
        <dbReference type="EMBL" id="KZB62231.1"/>
    </source>
</evidence>
<comment type="catalytic activity">
    <reaction evidence="5 8">
        <text>a 2'-deoxycytidine in DNA + S-adenosyl-L-methionine = a 5-methyl-2'-deoxycytidine in DNA + S-adenosyl-L-homocysteine + H(+)</text>
        <dbReference type="Rhea" id="RHEA:13681"/>
        <dbReference type="Rhea" id="RHEA-COMP:11369"/>
        <dbReference type="Rhea" id="RHEA-COMP:11370"/>
        <dbReference type="ChEBI" id="CHEBI:15378"/>
        <dbReference type="ChEBI" id="CHEBI:57856"/>
        <dbReference type="ChEBI" id="CHEBI:59789"/>
        <dbReference type="ChEBI" id="CHEBI:85452"/>
        <dbReference type="ChEBI" id="CHEBI:85454"/>
        <dbReference type="EC" id="2.1.1.37"/>
    </reaction>
</comment>
<evidence type="ECO:0000256" key="3">
    <source>
        <dbReference type="ARBA" id="ARBA00022691"/>
    </source>
</evidence>
<dbReference type="PANTHER" id="PTHR46098:SF1">
    <property type="entry name" value="TRNA (CYTOSINE(38)-C(5))-METHYLTRANSFERASE"/>
    <property type="match status" value="1"/>
</dbReference>
<dbReference type="Gene3D" id="3.90.120.10">
    <property type="entry name" value="DNA Methylase, subunit A, domain 2"/>
    <property type="match status" value="1"/>
</dbReference>
<dbReference type="AlphaFoldDB" id="A0A154L316"/>
<dbReference type="InterPro" id="IPR018117">
    <property type="entry name" value="C5_DNA_meth_AS"/>
</dbReference>
<dbReference type="GO" id="GO:0009307">
    <property type="term" value="P:DNA restriction-modification system"/>
    <property type="evidence" value="ECO:0007669"/>
    <property type="project" value="UniProtKB-KW"/>
</dbReference>
<sequence length="372" mass="41469">MSTFAEFFAGGGMARSGLGPDWACLFANDKDKKKVASYQLNWGNAEITDKDVKEVSSTDIIGEIDLVWASFPCQDLSLAGGGAGLKGEHSGTFYPFWKVIEQLILEERSPKIIVLENVLGTLSSHDGEDFRAICRSYKKSGYCFGAVVVDASLFVPQSRKRLFMIGVKNDIGLNEALVSPEPIEPFHTKRLRQAVNQLDPNCRDSFVWWNVPTPPHRNVTFADIIEDRPTGVVWHSEAETARLLELMTPVNLAKVTAAQRSERRMVGGVYRRMRKDADGNKVQRAEVQFSDVAGCLRTPRGGSSRQTLLIVDGQNIRSRLISTRETARLMGLDDTYKLPENYNEAYHLTGDGVVAPVVRHLAHHLFEPLLSY</sequence>
<evidence type="ECO:0000313" key="10">
    <source>
        <dbReference type="Proteomes" id="UP000076335"/>
    </source>
</evidence>
<evidence type="ECO:0000256" key="8">
    <source>
        <dbReference type="RuleBase" id="RU000417"/>
    </source>
</evidence>
<evidence type="ECO:0000256" key="5">
    <source>
        <dbReference type="ARBA" id="ARBA00047422"/>
    </source>
</evidence>
<dbReference type="RefSeq" id="WP_062952808.1">
    <property type="nucleotide sequence ID" value="NZ_LPVY01000021.1"/>
</dbReference>
<reference evidence="9 10" key="1">
    <citation type="submission" date="2015-12" db="EMBL/GenBank/DDBJ databases">
        <title>Genome sequence of Thalassospira lucentensis MCCC 1A02072.</title>
        <authorList>
            <person name="Lu L."/>
            <person name="Lai Q."/>
            <person name="Shao Z."/>
            <person name="Qian P."/>
        </authorList>
    </citation>
    <scope>NUCLEOTIDE SEQUENCE [LARGE SCALE GENOMIC DNA]</scope>
    <source>
        <strain evidence="9 10">MCCC 1A02072</strain>
    </source>
</reference>
<accession>A0A154L316</accession>
<dbReference type="Gene3D" id="3.40.50.150">
    <property type="entry name" value="Vaccinia Virus protein VP39"/>
    <property type="match status" value="1"/>
</dbReference>
<organism evidence="9 10">
    <name type="scientific">Thalassospira lucentensis</name>
    <dbReference type="NCBI Taxonomy" id="168935"/>
    <lineage>
        <taxon>Bacteria</taxon>
        <taxon>Pseudomonadati</taxon>
        <taxon>Pseudomonadota</taxon>
        <taxon>Alphaproteobacteria</taxon>
        <taxon>Rhodospirillales</taxon>
        <taxon>Thalassospiraceae</taxon>
        <taxon>Thalassospira</taxon>
    </lineage>
</organism>
<proteinExistence type="inferred from homology"/>
<dbReference type="InterPro" id="IPR001525">
    <property type="entry name" value="C5_MeTfrase"/>
</dbReference>
<dbReference type="PROSITE" id="PS51679">
    <property type="entry name" value="SAM_MT_C5"/>
    <property type="match status" value="1"/>
</dbReference>
<comment type="caution">
    <text evidence="9">The sequence shown here is derived from an EMBL/GenBank/DDBJ whole genome shotgun (WGS) entry which is preliminary data.</text>
</comment>
<keyword evidence="3 6" id="KW-0949">S-adenosyl-L-methionine</keyword>
<dbReference type="PRINTS" id="PR00105">
    <property type="entry name" value="C5METTRFRASE"/>
</dbReference>
<comment type="similarity">
    <text evidence="6 7">Belongs to the class I-like SAM-binding methyltransferase superfamily. C5-methyltransferase family.</text>
</comment>
<dbReference type="SUPFAM" id="SSF53335">
    <property type="entry name" value="S-adenosyl-L-methionine-dependent methyltransferases"/>
    <property type="match status" value="1"/>
</dbReference>
<name>A0A154L316_9PROT</name>
<dbReference type="PANTHER" id="PTHR46098">
    <property type="entry name" value="TRNA (CYTOSINE(38)-C(5))-METHYLTRANSFERASE"/>
    <property type="match status" value="1"/>
</dbReference>
<dbReference type="Proteomes" id="UP000076335">
    <property type="component" value="Unassembled WGS sequence"/>
</dbReference>
<dbReference type="EC" id="2.1.1.37" evidence="8"/>
<gene>
    <name evidence="9" type="ORF">AUP42_04575</name>
</gene>
<evidence type="ECO:0000256" key="2">
    <source>
        <dbReference type="ARBA" id="ARBA00022679"/>
    </source>
</evidence>
<keyword evidence="1 6" id="KW-0489">Methyltransferase</keyword>
<dbReference type="InterPro" id="IPR029063">
    <property type="entry name" value="SAM-dependent_MTases_sf"/>
</dbReference>
<keyword evidence="4" id="KW-0680">Restriction system</keyword>
<evidence type="ECO:0000256" key="1">
    <source>
        <dbReference type="ARBA" id="ARBA00022603"/>
    </source>
</evidence>
<dbReference type="OrthoDB" id="9813719at2"/>
<protein>
    <recommendedName>
        <fullName evidence="8">Cytosine-specific methyltransferase</fullName>
        <ecNumber evidence="8">2.1.1.37</ecNumber>
    </recommendedName>
</protein>
<evidence type="ECO:0000256" key="4">
    <source>
        <dbReference type="ARBA" id="ARBA00022747"/>
    </source>
</evidence>
<keyword evidence="2 6" id="KW-0808">Transferase</keyword>
<feature type="active site" evidence="6">
    <location>
        <position position="73"/>
    </location>
</feature>
<dbReference type="EMBL" id="LPVY01000021">
    <property type="protein sequence ID" value="KZB62231.1"/>
    <property type="molecule type" value="Genomic_DNA"/>
</dbReference>
<evidence type="ECO:0000256" key="6">
    <source>
        <dbReference type="PROSITE-ProRule" id="PRU01016"/>
    </source>
</evidence>
<dbReference type="NCBIfam" id="TIGR00675">
    <property type="entry name" value="dcm"/>
    <property type="match status" value="1"/>
</dbReference>